<sequence>MLQPDRVSNKGFAQTETAKTHQTESARFEQTEAASRFAFVRFSPHRSGHFSETNRHARLHALLVTHCIASTTMDEDGDYTTNRTVKYLLSILTHKPIVSFDWITEIDTVINSCIAKDQQTKHSDIVTTFVSVEQFPSWKPFTVKGDYQMSHCTKGGPDRSWSSPKNLFDGFLFVLLGDFDPPCPQKDEIMHLLQAGGGNIVQDPETREKHFKEQNCDKEVVWIADRKTRRRPRHADQVVYYKWVLDSISGFQLLPFRFYLL</sequence>
<dbReference type="RefSeq" id="XP_012899322.1">
    <property type="nucleotide sequence ID" value="XM_013043868.1"/>
</dbReference>
<keyword evidence="3" id="KW-0227">DNA damage</keyword>
<dbReference type="GO" id="GO:0045944">
    <property type="term" value="P:positive regulation of transcription by RNA polymerase II"/>
    <property type="evidence" value="ECO:0007669"/>
    <property type="project" value="TreeGrafter"/>
</dbReference>
<evidence type="ECO:0000256" key="4">
    <source>
        <dbReference type="ARBA" id="ARBA00023204"/>
    </source>
</evidence>
<evidence type="ECO:0000256" key="2">
    <source>
        <dbReference type="ARBA" id="ARBA00022737"/>
    </source>
</evidence>
<dbReference type="InterPro" id="IPR001357">
    <property type="entry name" value="BRCT_dom"/>
</dbReference>
<accession>D8MB35</accession>
<keyword evidence="9" id="KW-1185">Reference proteome</keyword>
<organism evidence="8">
    <name type="scientific">Blastocystis hominis</name>
    <dbReference type="NCBI Taxonomy" id="12968"/>
    <lineage>
        <taxon>Eukaryota</taxon>
        <taxon>Sar</taxon>
        <taxon>Stramenopiles</taxon>
        <taxon>Bigyra</taxon>
        <taxon>Opalozoa</taxon>
        <taxon>Opalinata</taxon>
        <taxon>Blastocystidae</taxon>
        <taxon>Blastocystis</taxon>
    </lineage>
</organism>
<evidence type="ECO:0000256" key="5">
    <source>
        <dbReference type="ARBA" id="ARBA00023242"/>
    </source>
</evidence>
<evidence type="ECO:0000256" key="3">
    <source>
        <dbReference type="ARBA" id="ARBA00022763"/>
    </source>
</evidence>
<dbReference type="AlphaFoldDB" id="D8MB35"/>
<keyword evidence="2" id="KW-0677">Repeat</keyword>
<protein>
    <recommendedName>
        <fullName evidence="7">BRCT domain-containing protein</fullName>
    </recommendedName>
</protein>
<dbReference type="GO" id="GO:0000724">
    <property type="term" value="P:double-strand break repair via homologous recombination"/>
    <property type="evidence" value="ECO:0007669"/>
    <property type="project" value="TreeGrafter"/>
</dbReference>
<dbReference type="GeneID" id="24923027"/>
<evidence type="ECO:0000256" key="6">
    <source>
        <dbReference type="SAM" id="MobiDB-lite"/>
    </source>
</evidence>
<dbReference type="InterPro" id="IPR031099">
    <property type="entry name" value="BRCA1-associated"/>
</dbReference>
<dbReference type="Gene3D" id="3.40.50.10190">
    <property type="entry name" value="BRCT domain"/>
    <property type="match status" value="2"/>
</dbReference>
<dbReference type="PANTHER" id="PTHR13763">
    <property type="entry name" value="BREAST CANCER TYPE 1 SUSCEPTIBILITY PROTEIN BRCA1"/>
    <property type="match status" value="1"/>
</dbReference>
<reference evidence="8" key="1">
    <citation type="submission" date="2010-02" db="EMBL/GenBank/DDBJ databases">
        <title>Sequencing and annotation of the Blastocystis hominis genome.</title>
        <authorList>
            <person name="Wincker P."/>
        </authorList>
    </citation>
    <scope>NUCLEOTIDE SEQUENCE</scope>
    <source>
        <strain evidence="8">Singapore isolate B</strain>
    </source>
</reference>
<dbReference type="EMBL" id="FN668690">
    <property type="protein sequence ID" value="CBK25274.2"/>
    <property type="molecule type" value="Genomic_DNA"/>
</dbReference>
<evidence type="ECO:0000313" key="8">
    <source>
        <dbReference type="EMBL" id="CBK25274.2"/>
    </source>
</evidence>
<evidence type="ECO:0000313" key="9">
    <source>
        <dbReference type="Proteomes" id="UP000008312"/>
    </source>
</evidence>
<keyword evidence="5" id="KW-0539">Nucleus</keyword>
<dbReference type="GO" id="GO:0005634">
    <property type="term" value="C:nucleus"/>
    <property type="evidence" value="ECO:0007669"/>
    <property type="project" value="UniProtKB-SubCell"/>
</dbReference>
<comment type="subcellular location">
    <subcellularLocation>
        <location evidence="1">Nucleus</location>
    </subcellularLocation>
</comment>
<dbReference type="GO" id="GO:0004842">
    <property type="term" value="F:ubiquitin-protein transferase activity"/>
    <property type="evidence" value="ECO:0007669"/>
    <property type="project" value="TreeGrafter"/>
</dbReference>
<gene>
    <name evidence="8" type="ORF">GSBLH_T00006903001</name>
</gene>
<dbReference type="PROSITE" id="PS50172">
    <property type="entry name" value="BRCT"/>
    <property type="match status" value="1"/>
</dbReference>
<dbReference type="PANTHER" id="PTHR13763:SF0">
    <property type="entry name" value="BREAST CANCER TYPE 1 SUSCEPTIBILITY PROTEIN"/>
    <property type="match status" value="1"/>
</dbReference>
<dbReference type="InParanoid" id="D8MB35"/>
<evidence type="ECO:0000256" key="1">
    <source>
        <dbReference type="ARBA" id="ARBA00004123"/>
    </source>
</evidence>
<dbReference type="InterPro" id="IPR036420">
    <property type="entry name" value="BRCT_dom_sf"/>
</dbReference>
<name>D8MB35_BLAHO</name>
<evidence type="ECO:0000259" key="7">
    <source>
        <dbReference type="PROSITE" id="PS50172"/>
    </source>
</evidence>
<feature type="region of interest" description="Disordered" evidence="6">
    <location>
        <begin position="1"/>
        <end position="27"/>
    </location>
</feature>
<feature type="compositionally biased region" description="Basic and acidic residues" evidence="6">
    <location>
        <begin position="18"/>
        <end position="27"/>
    </location>
</feature>
<keyword evidence="4" id="KW-0234">DNA repair</keyword>
<dbReference type="Proteomes" id="UP000008312">
    <property type="component" value="Unassembled WGS sequence"/>
</dbReference>
<feature type="domain" description="BRCT" evidence="7">
    <location>
        <begin position="163"/>
        <end position="261"/>
    </location>
</feature>
<proteinExistence type="predicted"/>
<dbReference type="SUPFAM" id="SSF52113">
    <property type="entry name" value="BRCT domain"/>
    <property type="match status" value="2"/>
</dbReference>